<dbReference type="GO" id="GO:0003700">
    <property type="term" value="F:DNA-binding transcription factor activity"/>
    <property type="evidence" value="ECO:0007669"/>
    <property type="project" value="TreeGrafter"/>
</dbReference>
<dbReference type="Gene3D" id="3.40.50.2300">
    <property type="match status" value="2"/>
</dbReference>
<dbReference type="HOGENOM" id="CLU_037628_6_1_11"/>
<dbReference type="PATRIC" id="fig|749927.5.peg.4559"/>
<evidence type="ECO:0000256" key="1">
    <source>
        <dbReference type="ARBA" id="ARBA00023015"/>
    </source>
</evidence>
<proteinExistence type="predicted"/>
<dbReference type="InterPro" id="IPR028082">
    <property type="entry name" value="Peripla_BP_I"/>
</dbReference>
<organism evidence="5 6">
    <name type="scientific">Amycolatopsis mediterranei (strain U-32)</name>
    <dbReference type="NCBI Taxonomy" id="749927"/>
    <lineage>
        <taxon>Bacteria</taxon>
        <taxon>Bacillati</taxon>
        <taxon>Actinomycetota</taxon>
        <taxon>Actinomycetes</taxon>
        <taxon>Pseudonocardiales</taxon>
        <taxon>Pseudonocardiaceae</taxon>
        <taxon>Amycolatopsis</taxon>
    </lineage>
</organism>
<evidence type="ECO:0000313" key="6">
    <source>
        <dbReference type="Proteomes" id="UP000000328"/>
    </source>
</evidence>
<dbReference type="PANTHER" id="PTHR30146:SF153">
    <property type="entry name" value="LACTOSE OPERON REPRESSOR"/>
    <property type="match status" value="1"/>
</dbReference>
<evidence type="ECO:0000313" key="5">
    <source>
        <dbReference type="EMBL" id="ADJ46180.1"/>
    </source>
</evidence>
<dbReference type="eggNOG" id="COG1609">
    <property type="taxonomic scope" value="Bacteria"/>
</dbReference>
<keyword evidence="2" id="KW-0238">DNA-binding</keyword>
<protein>
    <submittedName>
        <fullName evidence="5">LacI family transcriptional regulator</fullName>
    </submittedName>
</protein>
<dbReference type="Pfam" id="PF13377">
    <property type="entry name" value="Peripla_BP_3"/>
    <property type="match status" value="1"/>
</dbReference>
<dbReference type="KEGG" id="amd:AMED_4409"/>
<dbReference type="SUPFAM" id="SSF53822">
    <property type="entry name" value="Periplasmic binding protein-like I"/>
    <property type="match status" value="1"/>
</dbReference>
<dbReference type="CDD" id="cd01574">
    <property type="entry name" value="PBP1_LacI"/>
    <property type="match status" value="1"/>
</dbReference>
<name>A0A0H3D5A3_AMYMU</name>
<evidence type="ECO:0000256" key="2">
    <source>
        <dbReference type="ARBA" id="ARBA00023125"/>
    </source>
</evidence>
<dbReference type="EMBL" id="CP002000">
    <property type="protein sequence ID" value="ADJ46180.1"/>
    <property type="molecule type" value="Genomic_DNA"/>
</dbReference>
<dbReference type="GO" id="GO:0000976">
    <property type="term" value="F:transcription cis-regulatory region binding"/>
    <property type="evidence" value="ECO:0007669"/>
    <property type="project" value="TreeGrafter"/>
</dbReference>
<evidence type="ECO:0000259" key="4">
    <source>
        <dbReference type="Pfam" id="PF13377"/>
    </source>
</evidence>
<dbReference type="RefSeq" id="WP_013226252.1">
    <property type="nucleotide sequence ID" value="NC_014318.1"/>
</dbReference>
<keyword evidence="1" id="KW-0805">Transcription regulation</keyword>
<dbReference type="GeneID" id="92872133"/>
<evidence type="ECO:0000256" key="3">
    <source>
        <dbReference type="ARBA" id="ARBA00023163"/>
    </source>
</evidence>
<dbReference type="AlphaFoldDB" id="A0A0H3D5A3"/>
<dbReference type="InterPro" id="IPR046335">
    <property type="entry name" value="LacI/GalR-like_sensor"/>
</dbReference>
<dbReference type="OrthoDB" id="9785139at2"/>
<reference evidence="5 6" key="1">
    <citation type="journal article" date="2010" name="Cell Res.">
        <title>Complete genome sequence of the rifamycin SV-producing Amycolatopsis mediterranei U32 revealed its genetic characteristics in phylogeny and metabolism.</title>
        <authorList>
            <person name="Zhao W."/>
            <person name="Zhong Y."/>
            <person name="Yuan H."/>
            <person name="Wang J."/>
            <person name="Zheng H."/>
            <person name="Wang Y."/>
            <person name="Cen X."/>
            <person name="Xu F."/>
            <person name="Bai J."/>
            <person name="Han X."/>
            <person name="Lu G."/>
            <person name="Zhu Y."/>
            <person name="Shao Z."/>
            <person name="Yan H."/>
            <person name="Li C."/>
            <person name="Peng N."/>
            <person name="Zhang Z."/>
            <person name="Zhang Y."/>
            <person name="Lin W."/>
            <person name="Fan Y."/>
            <person name="Qin Z."/>
            <person name="Hu Y."/>
            <person name="Zhu B."/>
            <person name="Wang S."/>
            <person name="Ding X."/>
            <person name="Zhao G.P."/>
        </authorList>
    </citation>
    <scope>NUCLEOTIDE SEQUENCE [LARGE SCALE GENOMIC DNA]</scope>
    <source>
        <strain evidence="6">U-32</strain>
    </source>
</reference>
<feature type="domain" description="Transcriptional regulator LacI/GalR-like sensor" evidence="4">
    <location>
        <begin position="114"/>
        <end position="271"/>
    </location>
</feature>
<accession>A0A0H3D5A3</accession>
<sequence>MPVDDAGPDGPLRARALQRRGTLGVIATGASASGPVLHGLRAAAREQQYVLSVFSVSVNSGAAVLAAVAGLQLQGVAGIVVLDGHLLAELAPVAEIPLVPAASTDQYAGARRATEHLLELGHPTVWHLGGPEEGPVARARERGWRETLERHGAEIPPVVRGDWSARSGFRAGQSLAVESGVGAVFSANDHMALGLVAAFAEAGMRVPRDAHVVGFDDVPEAAYFAPPLTTVRQDYVAAGRQTLATLAARIDGLAVPAWGTVEAELVVRESSRCLKGA</sequence>
<dbReference type="Proteomes" id="UP000000328">
    <property type="component" value="Chromosome"/>
</dbReference>
<gene>
    <name evidence="5" type="ordered locus">AMED_4409</name>
</gene>
<keyword evidence="3" id="KW-0804">Transcription</keyword>
<dbReference type="PANTHER" id="PTHR30146">
    <property type="entry name" value="LACI-RELATED TRANSCRIPTIONAL REPRESSOR"/>
    <property type="match status" value="1"/>
</dbReference>